<dbReference type="InterPro" id="IPR000210">
    <property type="entry name" value="BTB/POZ_dom"/>
</dbReference>
<dbReference type="Gene3D" id="1.10.30.10">
    <property type="entry name" value="High mobility group box domain"/>
    <property type="match status" value="1"/>
</dbReference>
<dbReference type="Proteomes" id="UP000829291">
    <property type="component" value="Chromosome 6"/>
</dbReference>
<feature type="compositionally biased region" description="Basic and acidic residues" evidence="4">
    <location>
        <begin position="434"/>
        <end position="453"/>
    </location>
</feature>
<dbReference type="InterPro" id="IPR011333">
    <property type="entry name" value="SKP1/BTB/POZ_sf"/>
</dbReference>
<dbReference type="SMART" id="SM00398">
    <property type="entry name" value="HMG"/>
    <property type="match status" value="1"/>
</dbReference>
<evidence type="ECO:0000259" key="6">
    <source>
        <dbReference type="PROSITE" id="PS50118"/>
    </source>
</evidence>
<organism evidence="7 8">
    <name type="scientific">Neodiprion lecontei</name>
    <name type="common">Redheaded pine sawfly</name>
    <dbReference type="NCBI Taxonomy" id="441921"/>
    <lineage>
        <taxon>Eukaryota</taxon>
        <taxon>Metazoa</taxon>
        <taxon>Ecdysozoa</taxon>
        <taxon>Arthropoda</taxon>
        <taxon>Hexapoda</taxon>
        <taxon>Insecta</taxon>
        <taxon>Pterygota</taxon>
        <taxon>Neoptera</taxon>
        <taxon>Endopterygota</taxon>
        <taxon>Hymenoptera</taxon>
        <taxon>Tenthredinoidea</taxon>
        <taxon>Diprionidae</taxon>
        <taxon>Diprioninae</taxon>
        <taxon>Neodiprion</taxon>
    </lineage>
</organism>
<sequence>MVGKEPQGALLVMNSCQDQRAQLSAIVTKGEKMEGNQQFNLRWNNHTNNILQVFMEHLSSEQLVDVTLSCQGRFVKAHRIILSACSPYFQELFKHHTAKHPVVILNGIKCEDLQMIIKFMYHGEIRVQETELDDLLAAAETLQIKGLSNVRNKYEKGEIQSQNVKKNSVPPQENNTRKKVAPQVLDNSRKATKSTEKNKLPPTEPPRVRKRRKMSHTINELAKETVFTSNGAVCLTPQSVGNETDPVVPMVVYFFQIKVEPPDIKDVSDEDESHSPSSSEFQVKTLRIKGKGKPAGQKAVIIRDKTRVPDKIPRPPNAFMIFANEWRRKMAFKYPNESNKEISVRLGVMWKGLDFHAKNAYFASAKKADEDHKRKYPGYYYSPKEARLRKNLKQDLMLARCLPTNIRDIDAARLVKVFINVDEHQGNMARISPKNKDNDGDHDQDEDGCKNEDHDGDEDDPLQPDKLVEKMQLSDEDKDNVYLTSISTP</sequence>
<feature type="domain" description="HMG box" evidence="6">
    <location>
        <begin position="312"/>
        <end position="380"/>
    </location>
</feature>
<evidence type="ECO:0000313" key="7">
    <source>
        <dbReference type="Proteomes" id="UP000829291"/>
    </source>
</evidence>
<dbReference type="Pfam" id="PF00651">
    <property type="entry name" value="BTB"/>
    <property type="match status" value="1"/>
</dbReference>
<accession>A0ABM3GGM3</accession>
<dbReference type="Pfam" id="PF00505">
    <property type="entry name" value="HMG_box"/>
    <property type="match status" value="1"/>
</dbReference>
<gene>
    <name evidence="8" type="primary">LOC107222887</name>
</gene>
<dbReference type="InterPro" id="IPR051095">
    <property type="entry name" value="Dros_DevTransReg"/>
</dbReference>
<comment type="subcellular location">
    <subcellularLocation>
        <location evidence="1">Nucleus</location>
    </subcellularLocation>
</comment>
<keyword evidence="7" id="KW-1185">Reference proteome</keyword>
<feature type="compositionally biased region" description="Basic and acidic residues" evidence="4">
    <location>
        <begin position="187"/>
        <end position="199"/>
    </location>
</feature>
<evidence type="ECO:0000256" key="1">
    <source>
        <dbReference type="ARBA" id="ARBA00004123"/>
    </source>
</evidence>
<evidence type="ECO:0000256" key="3">
    <source>
        <dbReference type="PROSITE-ProRule" id="PRU00267"/>
    </source>
</evidence>
<dbReference type="InterPro" id="IPR009071">
    <property type="entry name" value="HMG_box_dom"/>
</dbReference>
<feature type="DNA-binding region" description="HMG box" evidence="3">
    <location>
        <begin position="312"/>
        <end position="380"/>
    </location>
</feature>
<dbReference type="CDD" id="cd18315">
    <property type="entry name" value="BTB_POZ_BAB-like"/>
    <property type="match status" value="1"/>
</dbReference>
<keyword evidence="2 3" id="KW-0539">Nucleus</keyword>
<name>A0ABM3GGM3_NEOLC</name>
<dbReference type="PROSITE" id="PS50097">
    <property type="entry name" value="BTB"/>
    <property type="match status" value="1"/>
</dbReference>
<keyword evidence="3" id="KW-0238">DNA-binding</keyword>
<reference evidence="8" key="1">
    <citation type="submission" date="2025-08" db="UniProtKB">
        <authorList>
            <consortium name="RefSeq"/>
        </authorList>
    </citation>
    <scope>IDENTIFICATION</scope>
    <source>
        <tissue evidence="8">Thorax and Abdomen</tissue>
    </source>
</reference>
<proteinExistence type="predicted"/>
<feature type="domain" description="BTB" evidence="5">
    <location>
        <begin position="64"/>
        <end position="129"/>
    </location>
</feature>
<feature type="region of interest" description="Disordered" evidence="4">
    <location>
        <begin position="158"/>
        <end position="214"/>
    </location>
</feature>
<feature type="compositionally biased region" description="Polar residues" evidence="4">
    <location>
        <begin position="159"/>
        <end position="174"/>
    </location>
</feature>
<dbReference type="SUPFAM" id="SSF54695">
    <property type="entry name" value="POZ domain"/>
    <property type="match status" value="1"/>
</dbReference>
<dbReference type="SMART" id="SM00225">
    <property type="entry name" value="BTB"/>
    <property type="match status" value="1"/>
</dbReference>
<dbReference type="PANTHER" id="PTHR23110:SF99">
    <property type="entry name" value="BROAD-COMPLEX CORE PROTEIN ISOFORM 6"/>
    <property type="match status" value="1"/>
</dbReference>
<evidence type="ECO:0000256" key="2">
    <source>
        <dbReference type="ARBA" id="ARBA00023242"/>
    </source>
</evidence>
<dbReference type="InterPro" id="IPR036910">
    <property type="entry name" value="HMG_box_dom_sf"/>
</dbReference>
<dbReference type="Gene3D" id="3.30.710.10">
    <property type="entry name" value="Potassium Channel Kv1.1, Chain A"/>
    <property type="match status" value="1"/>
</dbReference>
<dbReference type="CDD" id="cd01389">
    <property type="entry name" value="HMG-box_ROX1-like"/>
    <property type="match status" value="1"/>
</dbReference>
<dbReference type="PROSITE" id="PS50118">
    <property type="entry name" value="HMG_BOX_2"/>
    <property type="match status" value="1"/>
</dbReference>
<dbReference type="GeneID" id="107222887"/>
<evidence type="ECO:0000313" key="8">
    <source>
        <dbReference type="RefSeq" id="XP_046599419.1"/>
    </source>
</evidence>
<protein>
    <submittedName>
        <fullName evidence="8">Uncharacterized protein LOC107222887 isoform X1</fullName>
    </submittedName>
</protein>
<evidence type="ECO:0000259" key="5">
    <source>
        <dbReference type="PROSITE" id="PS50097"/>
    </source>
</evidence>
<dbReference type="SUPFAM" id="SSF47095">
    <property type="entry name" value="HMG-box"/>
    <property type="match status" value="1"/>
</dbReference>
<evidence type="ECO:0000256" key="4">
    <source>
        <dbReference type="SAM" id="MobiDB-lite"/>
    </source>
</evidence>
<feature type="compositionally biased region" description="Basic and acidic residues" evidence="4">
    <location>
        <begin position="466"/>
        <end position="475"/>
    </location>
</feature>
<dbReference type="PANTHER" id="PTHR23110">
    <property type="entry name" value="BTB DOMAIN TRANSCRIPTION FACTOR"/>
    <property type="match status" value="1"/>
</dbReference>
<dbReference type="RefSeq" id="XP_046599419.1">
    <property type="nucleotide sequence ID" value="XM_046743463.1"/>
</dbReference>
<feature type="region of interest" description="Disordered" evidence="4">
    <location>
        <begin position="429"/>
        <end position="489"/>
    </location>
</feature>